<keyword evidence="2" id="KW-0058">Aromatic hydrocarbons catabolism</keyword>
<dbReference type="EC" id="4.1.3.43" evidence="3"/>
<dbReference type="Gene3D" id="3.20.20.70">
    <property type="entry name" value="Aldolase class I"/>
    <property type="match status" value="1"/>
</dbReference>
<dbReference type="GO" id="GO:0016833">
    <property type="term" value="F:oxo-acid-lyase activity"/>
    <property type="evidence" value="ECO:0007669"/>
    <property type="project" value="InterPro"/>
</dbReference>
<dbReference type="InterPro" id="IPR012425">
    <property type="entry name" value="DmpG_comm"/>
</dbReference>
<evidence type="ECO:0000256" key="3">
    <source>
        <dbReference type="ARBA" id="ARBA00023622"/>
    </source>
</evidence>
<organism evidence="6">
    <name type="scientific">Bathycoccus sp. RCC716 virus 2</name>
    <dbReference type="NCBI Taxonomy" id="2530039"/>
    <lineage>
        <taxon>Viruses</taxon>
        <taxon>Varidnaviria</taxon>
        <taxon>Bamfordvirae</taxon>
        <taxon>Nucleocytoviricota</taxon>
        <taxon>Megaviricetes</taxon>
        <taxon>Algavirales</taxon>
        <taxon>Phycodnaviridae</taxon>
        <taxon>Prasinovirus</taxon>
    </lineage>
</organism>
<evidence type="ECO:0000256" key="1">
    <source>
        <dbReference type="ARBA" id="ARBA00008944"/>
    </source>
</evidence>
<dbReference type="SUPFAM" id="SSF89000">
    <property type="entry name" value="post-HMGL domain-like"/>
    <property type="match status" value="1"/>
</dbReference>
<dbReference type="GO" id="GO:0009098">
    <property type="term" value="P:L-leucine biosynthetic process"/>
    <property type="evidence" value="ECO:0007669"/>
    <property type="project" value="TreeGrafter"/>
</dbReference>
<dbReference type="PANTHER" id="PTHR10277:SF9">
    <property type="entry name" value="2-ISOPROPYLMALATE SYNTHASE 1, CHLOROPLASTIC-RELATED"/>
    <property type="match status" value="1"/>
</dbReference>
<feature type="domain" description="Pyruvate carboxyltransferase" evidence="5">
    <location>
        <begin position="2"/>
        <end position="252"/>
    </location>
</feature>
<dbReference type="Pfam" id="PF07836">
    <property type="entry name" value="DmpG_comm"/>
    <property type="match status" value="1"/>
</dbReference>
<proteinExistence type="inferred from homology"/>
<accession>A0A7S6NYK8</accession>
<evidence type="ECO:0000256" key="2">
    <source>
        <dbReference type="ARBA" id="ARBA00022797"/>
    </source>
</evidence>
<name>A0A7S6NYK8_9PHYC</name>
<protein>
    <recommendedName>
        <fullName evidence="4">4-hydroxy-2-oxohexanoate aldolase</fullName>
        <ecNumber evidence="3">4.1.3.43</ecNumber>
    </recommendedName>
</protein>
<sequence length="318" mass="34806">MIEYHDLTIRDGCHAISHNLTREMIKKHCEFVEKTNIPVMEIGHGNGLGASSISIGESTLTDTEMITLAKSYLKNTKLSVHVIPGIATINRDINPAIENGVDIFRIASHCTEASMTKSHIEYIKSKNKTVYGALMMCATCSLDTLVEEVKKLKSYGADAVIIMDSTGSFLPDQVKECFIKLSEVGIKLGFHAHNNLSLAVANSLIAIQHGASIIDATVNGFGAGAGNTPLEIMTIINSPSNMNVMDHIEKLEYKSPTIKLINILTAKNKLHSVFEKEILYSAKKYNIKIPNLVKELGNRKLVAGQEDLVRVIASQMAE</sequence>
<dbReference type="InterPro" id="IPR013785">
    <property type="entry name" value="Aldolase_TIM"/>
</dbReference>
<comment type="similarity">
    <text evidence="1">Belongs to the 4-hydroxy-2-oxovalerate aldolase family.</text>
</comment>
<dbReference type="EMBL" id="MK522038">
    <property type="protein sequence ID" value="QOR60519.1"/>
    <property type="molecule type" value="Genomic_DNA"/>
</dbReference>
<dbReference type="InterPro" id="IPR050073">
    <property type="entry name" value="2-IPM_HCS-like"/>
</dbReference>
<dbReference type="PROSITE" id="PS50991">
    <property type="entry name" value="PYR_CT"/>
    <property type="match status" value="1"/>
</dbReference>
<dbReference type="NCBIfam" id="NF006049">
    <property type="entry name" value="PRK08195.1"/>
    <property type="match status" value="1"/>
</dbReference>
<evidence type="ECO:0000256" key="4">
    <source>
        <dbReference type="ARBA" id="ARBA00023631"/>
    </source>
</evidence>
<dbReference type="PANTHER" id="PTHR10277">
    <property type="entry name" value="HOMOCITRATE SYNTHASE-RELATED"/>
    <property type="match status" value="1"/>
</dbReference>
<evidence type="ECO:0000313" key="6">
    <source>
        <dbReference type="EMBL" id="QOR60519.1"/>
    </source>
</evidence>
<evidence type="ECO:0000259" key="5">
    <source>
        <dbReference type="PROSITE" id="PS50991"/>
    </source>
</evidence>
<dbReference type="GO" id="GO:0003852">
    <property type="term" value="F:2-isopropylmalate synthase activity"/>
    <property type="evidence" value="ECO:0007669"/>
    <property type="project" value="TreeGrafter"/>
</dbReference>
<dbReference type="Gene3D" id="1.10.8.60">
    <property type="match status" value="1"/>
</dbReference>
<dbReference type="SUPFAM" id="SSF51569">
    <property type="entry name" value="Aldolase"/>
    <property type="match status" value="1"/>
</dbReference>
<dbReference type="Pfam" id="PF00682">
    <property type="entry name" value="HMGL-like"/>
    <property type="match status" value="1"/>
</dbReference>
<dbReference type="InterPro" id="IPR000891">
    <property type="entry name" value="PYR_CT"/>
</dbReference>
<reference evidence="6" key="1">
    <citation type="submission" date="2019-02" db="EMBL/GenBank/DDBJ databases">
        <authorList>
            <person name="Bachy C."/>
            <person name="Yung C.-M."/>
            <person name="Roux S."/>
            <person name="Sullivan M.B."/>
            <person name="Worden A.Z."/>
        </authorList>
    </citation>
    <scope>NUCLEOTIDE SEQUENCE</scope>
    <source>
        <strain evidence="6">BII-V2</strain>
    </source>
</reference>